<feature type="domain" description="TRNA-binding" evidence="17">
    <location>
        <begin position="42"/>
        <end position="156"/>
    </location>
</feature>
<dbReference type="Pfam" id="PF01588">
    <property type="entry name" value="tRNA_bind"/>
    <property type="match status" value="1"/>
</dbReference>
<evidence type="ECO:0000256" key="12">
    <source>
        <dbReference type="ARBA" id="ARBA00022917"/>
    </source>
</evidence>
<dbReference type="GO" id="GO:0006432">
    <property type="term" value="P:phenylalanyl-tRNA aminoacylation"/>
    <property type="evidence" value="ECO:0007669"/>
    <property type="project" value="UniProtKB-UniRule"/>
</dbReference>
<evidence type="ECO:0000256" key="15">
    <source>
        <dbReference type="HAMAP-Rule" id="MF_00283"/>
    </source>
</evidence>
<dbReference type="SMART" id="SM00896">
    <property type="entry name" value="FDX-ACB"/>
    <property type="match status" value="1"/>
</dbReference>
<evidence type="ECO:0000256" key="4">
    <source>
        <dbReference type="ARBA" id="ARBA00022490"/>
    </source>
</evidence>
<name>A0A9N8QSR1_9FLAO</name>
<dbReference type="PROSITE" id="PS51447">
    <property type="entry name" value="FDX_ACB"/>
    <property type="match status" value="1"/>
</dbReference>
<evidence type="ECO:0000256" key="9">
    <source>
        <dbReference type="ARBA" id="ARBA00022840"/>
    </source>
</evidence>
<dbReference type="InterPro" id="IPR002547">
    <property type="entry name" value="tRNA-bd_dom"/>
</dbReference>
<evidence type="ECO:0000256" key="14">
    <source>
        <dbReference type="ARBA" id="ARBA00049255"/>
    </source>
</evidence>
<dbReference type="EMBL" id="CAJIMS010000001">
    <property type="protein sequence ID" value="CAD7812426.1"/>
    <property type="molecule type" value="Genomic_DNA"/>
</dbReference>
<evidence type="ECO:0000256" key="7">
    <source>
        <dbReference type="ARBA" id="ARBA00022723"/>
    </source>
</evidence>
<accession>A0A9N8QSR1</accession>
<dbReference type="InterPro" id="IPR004532">
    <property type="entry name" value="Phe-tRNA-ligase_IIc_bsu_bact"/>
</dbReference>
<comment type="catalytic activity">
    <reaction evidence="14 15">
        <text>tRNA(Phe) + L-phenylalanine + ATP = L-phenylalanyl-tRNA(Phe) + AMP + diphosphate + H(+)</text>
        <dbReference type="Rhea" id="RHEA:19413"/>
        <dbReference type="Rhea" id="RHEA-COMP:9668"/>
        <dbReference type="Rhea" id="RHEA-COMP:9699"/>
        <dbReference type="ChEBI" id="CHEBI:15378"/>
        <dbReference type="ChEBI" id="CHEBI:30616"/>
        <dbReference type="ChEBI" id="CHEBI:33019"/>
        <dbReference type="ChEBI" id="CHEBI:58095"/>
        <dbReference type="ChEBI" id="CHEBI:78442"/>
        <dbReference type="ChEBI" id="CHEBI:78531"/>
        <dbReference type="ChEBI" id="CHEBI:456215"/>
        <dbReference type="EC" id="6.1.1.20"/>
    </reaction>
</comment>
<feature type="binding site" evidence="15">
    <location>
        <position position="478"/>
    </location>
    <ligand>
        <name>Mg(2+)</name>
        <dbReference type="ChEBI" id="CHEBI:18420"/>
        <note>shared with alpha subunit</note>
    </ligand>
</feature>
<dbReference type="GO" id="GO:0009328">
    <property type="term" value="C:phenylalanine-tRNA ligase complex"/>
    <property type="evidence" value="ECO:0007669"/>
    <property type="project" value="TreeGrafter"/>
</dbReference>
<dbReference type="PROSITE" id="PS50886">
    <property type="entry name" value="TRBD"/>
    <property type="match status" value="1"/>
</dbReference>
<dbReference type="Gene3D" id="2.40.50.140">
    <property type="entry name" value="Nucleic acid-binding proteins"/>
    <property type="match status" value="1"/>
</dbReference>
<dbReference type="Pfam" id="PF17759">
    <property type="entry name" value="tRNA_synthFbeta"/>
    <property type="match status" value="1"/>
</dbReference>
<dbReference type="GO" id="GO:0004826">
    <property type="term" value="F:phenylalanine-tRNA ligase activity"/>
    <property type="evidence" value="ECO:0007669"/>
    <property type="project" value="UniProtKB-UniRule"/>
</dbReference>
<feature type="binding site" evidence="15">
    <location>
        <position position="479"/>
    </location>
    <ligand>
        <name>Mg(2+)</name>
        <dbReference type="ChEBI" id="CHEBI:18420"/>
        <note>shared with alpha subunit</note>
    </ligand>
</feature>
<dbReference type="CDD" id="cd02796">
    <property type="entry name" value="tRNA_bind_bactPheRS"/>
    <property type="match status" value="1"/>
</dbReference>
<dbReference type="EC" id="6.1.1.20" evidence="15"/>
<dbReference type="Gene3D" id="3.30.930.10">
    <property type="entry name" value="Bira Bifunctional Protein, Domain 2"/>
    <property type="match status" value="1"/>
</dbReference>
<evidence type="ECO:0000256" key="2">
    <source>
        <dbReference type="ARBA" id="ARBA00008653"/>
    </source>
</evidence>
<keyword evidence="4 15" id="KW-0963">Cytoplasm</keyword>
<evidence type="ECO:0000259" key="17">
    <source>
        <dbReference type="PROSITE" id="PS50886"/>
    </source>
</evidence>
<dbReference type="NCBIfam" id="NF045760">
    <property type="entry name" value="YtpR"/>
    <property type="match status" value="1"/>
</dbReference>
<dbReference type="SUPFAM" id="SSF50249">
    <property type="entry name" value="Nucleic acid-binding proteins"/>
    <property type="match status" value="1"/>
</dbReference>
<keyword evidence="10 15" id="KW-0460">Magnesium</keyword>
<dbReference type="InterPro" id="IPR005147">
    <property type="entry name" value="tRNA_synthase_B5-dom"/>
</dbReference>
<dbReference type="Proteomes" id="UP000662618">
    <property type="component" value="Unassembled WGS sequence"/>
</dbReference>
<evidence type="ECO:0000256" key="10">
    <source>
        <dbReference type="ARBA" id="ARBA00022842"/>
    </source>
</evidence>
<evidence type="ECO:0000256" key="11">
    <source>
        <dbReference type="ARBA" id="ARBA00022884"/>
    </source>
</evidence>
<dbReference type="InterPro" id="IPR045060">
    <property type="entry name" value="Phe-tRNA-ligase_IIc_bsu"/>
</dbReference>
<dbReference type="SUPFAM" id="SSF46955">
    <property type="entry name" value="Putative DNA-binding domain"/>
    <property type="match status" value="1"/>
</dbReference>
<keyword evidence="7 15" id="KW-0479">Metal-binding</keyword>
<keyword evidence="6 15" id="KW-0436">Ligase</keyword>
<reference evidence="20" key="1">
    <citation type="submission" date="2020-12" db="EMBL/GenBank/DDBJ databases">
        <authorList>
            <person name="Rodrigo-Torres L."/>
            <person name="Arahal R. D."/>
            <person name="Lucena T."/>
        </authorList>
    </citation>
    <scope>NUCLEOTIDE SEQUENCE</scope>
    <source>
        <strain evidence="20">CECT 9390</strain>
    </source>
</reference>
<feature type="binding site" evidence="15">
    <location>
        <position position="469"/>
    </location>
    <ligand>
        <name>Mg(2+)</name>
        <dbReference type="ChEBI" id="CHEBI:18420"/>
        <note>shared with alpha subunit</note>
    </ligand>
</feature>
<evidence type="ECO:0000313" key="20">
    <source>
        <dbReference type="EMBL" id="CAD7812426.1"/>
    </source>
</evidence>
<dbReference type="PANTHER" id="PTHR10947">
    <property type="entry name" value="PHENYLALANYL-TRNA SYNTHETASE BETA CHAIN AND LEUCINE-RICH REPEAT-CONTAINING PROTEIN 47"/>
    <property type="match status" value="1"/>
</dbReference>
<dbReference type="RefSeq" id="WP_162088766.1">
    <property type="nucleotide sequence ID" value="NZ_CAJIMS010000001.1"/>
</dbReference>
<keyword evidence="12 15" id="KW-0648">Protein biosynthesis</keyword>
<evidence type="ECO:0000256" key="3">
    <source>
        <dbReference type="ARBA" id="ARBA00011209"/>
    </source>
</evidence>
<dbReference type="CDD" id="cd00769">
    <property type="entry name" value="PheRS_beta_core"/>
    <property type="match status" value="1"/>
</dbReference>
<comment type="similarity">
    <text evidence="2 15">Belongs to the phenylalanyl-tRNA synthetase beta subunit family. Type 1 subfamily.</text>
</comment>
<dbReference type="HAMAP" id="MF_00283">
    <property type="entry name" value="Phe_tRNA_synth_beta1"/>
    <property type="match status" value="1"/>
</dbReference>
<dbReference type="SUPFAM" id="SSF54991">
    <property type="entry name" value="Anticodon-binding domain of PheRS"/>
    <property type="match status" value="1"/>
</dbReference>
<dbReference type="Gene3D" id="3.30.70.380">
    <property type="entry name" value="Ferrodoxin-fold anticodon-binding domain"/>
    <property type="match status" value="1"/>
</dbReference>
<evidence type="ECO:0000259" key="18">
    <source>
        <dbReference type="PROSITE" id="PS51447"/>
    </source>
</evidence>
<dbReference type="InterPro" id="IPR033714">
    <property type="entry name" value="tRNA_bind_bactPheRS"/>
</dbReference>
<keyword evidence="13 15" id="KW-0030">Aminoacyl-tRNA synthetase</keyword>
<dbReference type="Pfam" id="PF03483">
    <property type="entry name" value="B3_4"/>
    <property type="match status" value="1"/>
</dbReference>
<organism evidence="20 21">
    <name type="scientific">Chryseobacterium aquaeductus</name>
    <dbReference type="NCBI Taxonomy" id="2675056"/>
    <lineage>
        <taxon>Bacteria</taxon>
        <taxon>Pseudomonadati</taxon>
        <taxon>Bacteroidota</taxon>
        <taxon>Flavobacteriia</taxon>
        <taxon>Flavobacteriales</taxon>
        <taxon>Weeksellaceae</taxon>
        <taxon>Chryseobacterium group</taxon>
        <taxon>Chryseobacterium</taxon>
    </lineage>
</organism>
<dbReference type="GO" id="GO:0005524">
    <property type="term" value="F:ATP binding"/>
    <property type="evidence" value="ECO:0007669"/>
    <property type="project" value="UniProtKB-UniRule"/>
</dbReference>
<evidence type="ECO:0000256" key="13">
    <source>
        <dbReference type="ARBA" id="ARBA00023146"/>
    </source>
</evidence>
<dbReference type="PANTHER" id="PTHR10947:SF0">
    <property type="entry name" value="PHENYLALANINE--TRNA LIGASE BETA SUBUNIT"/>
    <property type="match status" value="1"/>
</dbReference>
<evidence type="ECO:0000256" key="5">
    <source>
        <dbReference type="ARBA" id="ARBA00022555"/>
    </source>
</evidence>
<dbReference type="FunFam" id="3.30.70.380:FF:000001">
    <property type="entry name" value="Phenylalanine--tRNA ligase beta subunit"/>
    <property type="match status" value="1"/>
</dbReference>
<dbReference type="InterPro" id="IPR005121">
    <property type="entry name" value="Fdx_antiC-bd"/>
</dbReference>
<dbReference type="SMART" id="SM00873">
    <property type="entry name" value="B3_4"/>
    <property type="match status" value="1"/>
</dbReference>
<keyword evidence="5 16" id="KW-0820">tRNA-binding</keyword>
<dbReference type="SUPFAM" id="SSF55681">
    <property type="entry name" value="Class II aaRS and biotin synthetases"/>
    <property type="match status" value="1"/>
</dbReference>
<dbReference type="InterPro" id="IPR005146">
    <property type="entry name" value="B3/B4_tRNA-bd"/>
</dbReference>
<comment type="caution">
    <text evidence="20">The sequence shown here is derived from an EMBL/GenBank/DDBJ whole genome shotgun (WGS) entry which is preliminary data.</text>
</comment>
<evidence type="ECO:0000259" key="19">
    <source>
        <dbReference type="PROSITE" id="PS51483"/>
    </source>
</evidence>
<evidence type="ECO:0000256" key="6">
    <source>
        <dbReference type="ARBA" id="ARBA00022598"/>
    </source>
</evidence>
<dbReference type="SMART" id="SM00874">
    <property type="entry name" value="B5"/>
    <property type="match status" value="1"/>
</dbReference>
<dbReference type="PROSITE" id="PS51483">
    <property type="entry name" value="B5"/>
    <property type="match status" value="1"/>
</dbReference>
<evidence type="ECO:0000313" key="21">
    <source>
        <dbReference type="Proteomes" id="UP000662618"/>
    </source>
</evidence>
<gene>
    <name evidence="15 20" type="primary">pheT</name>
    <name evidence="20" type="ORF">CHRY9390_02511</name>
</gene>
<keyword evidence="21" id="KW-1185">Reference proteome</keyword>
<dbReference type="InterPro" id="IPR009061">
    <property type="entry name" value="DNA-bd_dom_put_sf"/>
</dbReference>
<dbReference type="Pfam" id="PF03147">
    <property type="entry name" value="FDX-ACB"/>
    <property type="match status" value="1"/>
</dbReference>
<comment type="cofactor">
    <cofactor evidence="15">
        <name>Mg(2+)</name>
        <dbReference type="ChEBI" id="CHEBI:18420"/>
    </cofactor>
    <text evidence="15">Binds 2 magnesium ions per tetramer.</text>
</comment>
<dbReference type="GO" id="GO:0000287">
    <property type="term" value="F:magnesium ion binding"/>
    <property type="evidence" value="ECO:0007669"/>
    <property type="project" value="UniProtKB-UniRule"/>
</dbReference>
<dbReference type="Gene3D" id="3.30.56.10">
    <property type="match status" value="2"/>
</dbReference>
<dbReference type="SUPFAM" id="SSF56037">
    <property type="entry name" value="PheT/TilS domain"/>
    <property type="match status" value="1"/>
</dbReference>
<keyword evidence="8 15" id="KW-0547">Nucleotide-binding</keyword>
<sequence>MKISNNWLKDYIKTELKSERIGEFLTDIGLEVEGIEKFESIKGSLEGVVVGKVLTCEKHPNADKLKKTTVDVGSGKVLNIVCGAPNVEEGQTVPVAIVGTKIYDKTGNFFEIKEAKIRGEVSQGMICAEDELGLSDDHGGIMVLDETKYEVGKNFSDYFELSNDEVFEIGLTPNRTDAMSHYGVARDLYAFLSTNQQKGDFEKVSSVALNNESSHEFTLEVQDADLTPRYIGAVIENVNVSESPAWLKDRLKAIGLSPINNIVDITNYILHGFGQPLHAFDADKIADKKVKVGTVAEGTKFTTLDGIERTLNGSEIIIKDGKDNPMCIAGVFGGANSGVSNDTKTIFLESAYFNPVAVRKAAKAHGLNTDASFRFERGVDPNITRTAITHAIKMIQDLAEGKLVGDLLEEYPKKIEDNYVIIRFSKIEQILGTKIHREKVKEILKALEIQVLNEIQNGFEISVPSYRADVTREIDVIEEILRIYGYNKIEAPQKISFTPVKLNAKDQDELENNWARTLQGLGFNEVMNNSLTSVKDETDAVKLLNPLSNDLAFMRKSLLEGLLQNAIYNINRKNQDIKFFEFGKIYHKKESSEAYLDQREKKYEERKQLAILVTGRDVAENWMQPKSATSFYNLKAYVKVLLERLAIDYKEIPLSDNRFSDALAYESEGETLVRIGKVAPQMLKDFDIDQDCFYAEIELELAQTLRFNKELKFNDIPKFNKIRRDLALLIDKNITYQELYQTAKKNKSPFIKSINLFDVYEGKNLPEGKKSYAMSFELLNEEKTLEEKEISTVMDSLIKSFQKEFNAELRS</sequence>
<proteinExistence type="inferred from homology"/>
<keyword evidence="9 15" id="KW-0067">ATP-binding</keyword>
<dbReference type="InterPro" id="IPR012340">
    <property type="entry name" value="NA-bd_OB-fold"/>
</dbReference>
<dbReference type="AlphaFoldDB" id="A0A9N8QSR1"/>
<dbReference type="InterPro" id="IPR020825">
    <property type="entry name" value="Phe-tRNA_synthase-like_B3/B4"/>
</dbReference>
<feature type="binding site" evidence="15">
    <location>
        <position position="475"/>
    </location>
    <ligand>
        <name>Mg(2+)</name>
        <dbReference type="ChEBI" id="CHEBI:18420"/>
        <note>shared with alpha subunit</note>
    </ligand>
</feature>
<dbReference type="InterPro" id="IPR045864">
    <property type="entry name" value="aa-tRNA-synth_II/BPL/LPL"/>
</dbReference>
<dbReference type="InterPro" id="IPR036690">
    <property type="entry name" value="Fdx_antiC-bd_sf"/>
</dbReference>
<dbReference type="Pfam" id="PF03484">
    <property type="entry name" value="B5"/>
    <property type="match status" value="1"/>
</dbReference>
<evidence type="ECO:0000256" key="8">
    <source>
        <dbReference type="ARBA" id="ARBA00022741"/>
    </source>
</evidence>
<dbReference type="NCBIfam" id="TIGR00472">
    <property type="entry name" value="pheT_bact"/>
    <property type="match status" value="1"/>
</dbReference>
<dbReference type="InterPro" id="IPR041616">
    <property type="entry name" value="PheRS_beta_core"/>
</dbReference>
<comment type="subunit">
    <text evidence="3 15">Tetramer of two alpha and two beta subunits.</text>
</comment>
<dbReference type="FunFam" id="2.40.50.140:FF:000045">
    <property type="entry name" value="Phenylalanine--tRNA ligase beta subunit"/>
    <property type="match status" value="1"/>
</dbReference>
<comment type="subcellular location">
    <subcellularLocation>
        <location evidence="1 15">Cytoplasm</location>
    </subcellularLocation>
</comment>
<keyword evidence="11 16" id="KW-0694">RNA-binding</keyword>
<protein>
    <recommendedName>
        <fullName evidence="15">Phenylalanine--tRNA ligase beta subunit</fullName>
        <ecNumber evidence="15">6.1.1.20</ecNumber>
    </recommendedName>
    <alternativeName>
        <fullName evidence="15">Phenylalanyl-tRNA synthetase beta subunit</fullName>
        <shortName evidence="15">PheRS</shortName>
    </alternativeName>
</protein>
<dbReference type="GO" id="GO:0000049">
    <property type="term" value="F:tRNA binding"/>
    <property type="evidence" value="ECO:0007669"/>
    <property type="project" value="UniProtKB-UniRule"/>
</dbReference>
<feature type="domain" description="B5" evidence="19">
    <location>
        <begin position="415"/>
        <end position="491"/>
    </location>
</feature>
<evidence type="ECO:0000256" key="1">
    <source>
        <dbReference type="ARBA" id="ARBA00004496"/>
    </source>
</evidence>
<feature type="domain" description="FDX-ACB" evidence="18">
    <location>
        <begin position="717"/>
        <end position="810"/>
    </location>
</feature>
<dbReference type="Gene3D" id="3.50.40.10">
    <property type="entry name" value="Phenylalanyl-trna Synthetase, Chain B, domain 3"/>
    <property type="match status" value="1"/>
</dbReference>
<evidence type="ECO:0000256" key="16">
    <source>
        <dbReference type="PROSITE-ProRule" id="PRU00209"/>
    </source>
</evidence>